<evidence type="ECO:0000259" key="3">
    <source>
        <dbReference type="Pfam" id="PF26576"/>
    </source>
</evidence>
<keyword evidence="2" id="KW-0804">Transcription</keyword>
<dbReference type="OrthoDB" id="786845at2759"/>
<gene>
    <name evidence="4" type="ORF">CDL12_20958</name>
</gene>
<dbReference type="STRING" id="429701.A0A2G9GMK7"/>
<evidence type="ECO:0000313" key="4">
    <source>
        <dbReference type="EMBL" id="PIN06503.1"/>
    </source>
</evidence>
<sequence>MKTPTNPSSIKTRFAIKFLQAMKKLNKKRSSSPSMADKQRRCRLIRAAACASMASAVGTRRAWSRAVLRKTVNNHQYHSVINNRRRITRRKRVVMMRRGNPREGHSGNLGEEDDILRGLVPGGEGMDFCRLLSETAHYVKCLRAQIQVMTNILDHYST</sequence>
<dbReference type="InterPro" id="IPR059002">
    <property type="entry name" value="IBH1_N"/>
</dbReference>
<dbReference type="EMBL" id="NKXS01004402">
    <property type="protein sequence ID" value="PIN06503.1"/>
    <property type="molecule type" value="Genomic_DNA"/>
</dbReference>
<organism evidence="4 5">
    <name type="scientific">Handroanthus impetiginosus</name>
    <dbReference type="NCBI Taxonomy" id="429701"/>
    <lineage>
        <taxon>Eukaryota</taxon>
        <taxon>Viridiplantae</taxon>
        <taxon>Streptophyta</taxon>
        <taxon>Embryophyta</taxon>
        <taxon>Tracheophyta</taxon>
        <taxon>Spermatophyta</taxon>
        <taxon>Magnoliopsida</taxon>
        <taxon>eudicotyledons</taxon>
        <taxon>Gunneridae</taxon>
        <taxon>Pentapetalae</taxon>
        <taxon>asterids</taxon>
        <taxon>lamiids</taxon>
        <taxon>Lamiales</taxon>
        <taxon>Bignoniaceae</taxon>
        <taxon>Crescentiina</taxon>
        <taxon>Tabebuia alliance</taxon>
        <taxon>Handroanthus</taxon>
    </lineage>
</organism>
<protein>
    <recommendedName>
        <fullName evidence="3">IBH1-like N-terminal domain-containing protein</fullName>
    </recommendedName>
</protein>
<dbReference type="Proteomes" id="UP000231279">
    <property type="component" value="Unassembled WGS sequence"/>
</dbReference>
<evidence type="ECO:0000256" key="1">
    <source>
        <dbReference type="ARBA" id="ARBA00023015"/>
    </source>
</evidence>
<comment type="caution">
    <text evidence="4">The sequence shown here is derived from an EMBL/GenBank/DDBJ whole genome shotgun (WGS) entry which is preliminary data.</text>
</comment>
<feature type="domain" description="IBH1-like N-terminal" evidence="3">
    <location>
        <begin position="8"/>
        <end position="71"/>
    </location>
</feature>
<dbReference type="InterPro" id="IPR044660">
    <property type="entry name" value="IBH1-like"/>
</dbReference>
<reference evidence="5" key="1">
    <citation type="journal article" date="2018" name="Gigascience">
        <title>Genome assembly of the Pink Ipe (Handroanthus impetiginosus, Bignoniaceae), a highly valued, ecologically keystone Neotropical timber forest tree.</title>
        <authorList>
            <person name="Silva-Junior O.B."/>
            <person name="Grattapaglia D."/>
            <person name="Novaes E."/>
            <person name="Collevatti R.G."/>
        </authorList>
    </citation>
    <scope>NUCLEOTIDE SEQUENCE [LARGE SCALE GENOMIC DNA]</scope>
    <source>
        <strain evidence="5">cv. UFG-1</strain>
    </source>
</reference>
<keyword evidence="1" id="KW-0805">Transcription regulation</keyword>
<proteinExistence type="predicted"/>
<dbReference type="AlphaFoldDB" id="A0A2G9GMK7"/>
<dbReference type="GO" id="GO:0006355">
    <property type="term" value="P:regulation of DNA-templated transcription"/>
    <property type="evidence" value="ECO:0007669"/>
    <property type="project" value="InterPro"/>
</dbReference>
<evidence type="ECO:0000256" key="2">
    <source>
        <dbReference type="ARBA" id="ARBA00023163"/>
    </source>
</evidence>
<dbReference type="PANTHER" id="PTHR33124:SF40">
    <property type="entry name" value="TRANSCRIPTION FACTOR IBH1"/>
    <property type="match status" value="1"/>
</dbReference>
<dbReference type="Pfam" id="PF26576">
    <property type="entry name" value="IBH1_N"/>
    <property type="match status" value="1"/>
</dbReference>
<dbReference type="PANTHER" id="PTHR33124">
    <property type="entry name" value="TRANSCRIPTION FACTOR IBH1-LIKE 1"/>
    <property type="match status" value="1"/>
</dbReference>
<evidence type="ECO:0000313" key="5">
    <source>
        <dbReference type="Proteomes" id="UP000231279"/>
    </source>
</evidence>
<accession>A0A2G9GMK7</accession>
<keyword evidence="5" id="KW-1185">Reference proteome</keyword>
<name>A0A2G9GMK7_9LAMI</name>